<evidence type="ECO:0000313" key="1">
    <source>
        <dbReference type="EMBL" id="SUZ74313.1"/>
    </source>
</evidence>
<reference evidence="1" key="1">
    <citation type="submission" date="2018-05" db="EMBL/GenBank/DDBJ databases">
        <authorList>
            <person name="Lanie J.A."/>
            <person name="Ng W.-L."/>
            <person name="Kazmierczak K.M."/>
            <person name="Andrzejewski T.M."/>
            <person name="Davidsen T.M."/>
            <person name="Wayne K.J."/>
            <person name="Tettelin H."/>
            <person name="Glass J.I."/>
            <person name="Rusch D."/>
            <person name="Podicherti R."/>
            <person name="Tsui H.-C.T."/>
            <person name="Winkler M.E."/>
        </authorList>
    </citation>
    <scope>NUCLEOTIDE SEQUENCE</scope>
</reference>
<sequence length="32" mass="3428">VEVPLADISGIDRFAGLKDPQGAMFFIFKSAS</sequence>
<name>A0A381Q9J9_9ZZZZ</name>
<feature type="non-terminal residue" evidence="1">
    <location>
        <position position="1"/>
    </location>
</feature>
<accession>A0A381Q9J9</accession>
<organism evidence="1">
    <name type="scientific">marine metagenome</name>
    <dbReference type="NCBI Taxonomy" id="408172"/>
    <lineage>
        <taxon>unclassified sequences</taxon>
        <taxon>metagenomes</taxon>
        <taxon>ecological metagenomes</taxon>
    </lineage>
</organism>
<dbReference type="EMBL" id="UINC01001206">
    <property type="protein sequence ID" value="SUZ74313.1"/>
    <property type="molecule type" value="Genomic_DNA"/>
</dbReference>
<proteinExistence type="predicted"/>
<gene>
    <name evidence="1" type="ORF">METZ01_LOCUS27167</name>
</gene>
<evidence type="ECO:0008006" key="2">
    <source>
        <dbReference type="Google" id="ProtNLM"/>
    </source>
</evidence>
<dbReference type="AlphaFoldDB" id="A0A381Q9J9"/>
<protein>
    <recommendedName>
        <fullName evidence="2">VOC domain-containing protein</fullName>
    </recommendedName>
</protein>